<evidence type="ECO:0000313" key="2">
    <source>
        <dbReference type="EMBL" id="EYB89756.1"/>
    </source>
</evidence>
<gene>
    <name evidence="2" type="primary">Acey_s0228.g2881</name>
    <name evidence="2" type="ORF">Y032_0228g2881</name>
</gene>
<comment type="caution">
    <text evidence="2">The sequence shown here is derived from an EMBL/GenBank/DDBJ whole genome shotgun (WGS) entry which is preliminary data.</text>
</comment>
<accession>A0A016SHB9</accession>
<name>A0A016SHB9_9BILA</name>
<evidence type="ECO:0000256" key="1">
    <source>
        <dbReference type="SAM" id="SignalP"/>
    </source>
</evidence>
<protein>
    <submittedName>
        <fullName evidence="2">Uncharacterized protein</fullName>
    </submittedName>
</protein>
<feature type="chain" id="PRO_5001489463" evidence="1">
    <location>
        <begin position="24"/>
        <end position="72"/>
    </location>
</feature>
<keyword evidence="1" id="KW-0732">Signal</keyword>
<organism evidence="2 3">
    <name type="scientific">Ancylostoma ceylanicum</name>
    <dbReference type="NCBI Taxonomy" id="53326"/>
    <lineage>
        <taxon>Eukaryota</taxon>
        <taxon>Metazoa</taxon>
        <taxon>Ecdysozoa</taxon>
        <taxon>Nematoda</taxon>
        <taxon>Chromadorea</taxon>
        <taxon>Rhabditida</taxon>
        <taxon>Rhabditina</taxon>
        <taxon>Rhabditomorpha</taxon>
        <taxon>Strongyloidea</taxon>
        <taxon>Ancylostomatidae</taxon>
        <taxon>Ancylostomatinae</taxon>
        <taxon>Ancylostoma</taxon>
    </lineage>
</organism>
<sequence>MNSPQAKITSISMLVQLFSLTTCKETQHYLQNNRNDFMLVAMLPQLLRDVMLANGIFKGEIEVITAKFTILE</sequence>
<evidence type="ECO:0000313" key="3">
    <source>
        <dbReference type="Proteomes" id="UP000024635"/>
    </source>
</evidence>
<reference evidence="3" key="1">
    <citation type="journal article" date="2015" name="Nat. Genet.">
        <title>The genome and transcriptome of the zoonotic hookworm Ancylostoma ceylanicum identify infection-specific gene families.</title>
        <authorList>
            <person name="Schwarz E.M."/>
            <person name="Hu Y."/>
            <person name="Antoshechkin I."/>
            <person name="Miller M.M."/>
            <person name="Sternberg P.W."/>
            <person name="Aroian R.V."/>
        </authorList>
    </citation>
    <scope>NUCLEOTIDE SEQUENCE</scope>
    <source>
        <strain evidence="3">HY135</strain>
    </source>
</reference>
<dbReference type="AlphaFoldDB" id="A0A016SHB9"/>
<feature type="signal peptide" evidence="1">
    <location>
        <begin position="1"/>
        <end position="23"/>
    </location>
</feature>
<dbReference type="Proteomes" id="UP000024635">
    <property type="component" value="Unassembled WGS sequence"/>
</dbReference>
<keyword evidence="3" id="KW-1185">Reference proteome</keyword>
<proteinExistence type="predicted"/>
<dbReference type="EMBL" id="JARK01001564">
    <property type="protein sequence ID" value="EYB89756.1"/>
    <property type="molecule type" value="Genomic_DNA"/>
</dbReference>